<feature type="transmembrane region" description="Helical" evidence="2">
    <location>
        <begin position="170"/>
        <end position="191"/>
    </location>
</feature>
<feature type="compositionally biased region" description="Basic and acidic residues" evidence="1">
    <location>
        <begin position="101"/>
        <end position="116"/>
    </location>
</feature>
<proteinExistence type="predicted"/>
<keyword evidence="2" id="KW-0812">Transmembrane</keyword>
<dbReference type="OrthoDB" id="5417811at2759"/>
<gene>
    <name evidence="3" type="ORF">Aspvir_008187</name>
</gene>
<accession>A0A9P3C1W0</accession>
<dbReference type="Proteomes" id="UP000710440">
    <property type="component" value="Unassembled WGS sequence"/>
</dbReference>
<protein>
    <submittedName>
        <fullName evidence="3">Uncharacterized protein</fullName>
    </submittedName>
</protein>
<sequence length="326" mass="36247">MDPPRVSTTQQTKPSYSSLNSTFRQNGSNRTISHLQNESQGPEYGAGRLVPHTPGESTAPGDSGLNAAVSPDTPPVPHIPVNLPRPADSSDSNGEWPSDARLTRETQIERSRREAARSSQQRRSCMPALRDRSIRRRLYTLIPATIFLLAIIAFYLAIHSATHLGQEIHILLIFMILILSIIFCHALIRFAMEILQDPRSAVASNRIPSRVGPMGYAQPDRPIQVTLAGDEEALVDGAVREKVTAPPPAYGLWRSSVRINPDLLYWRRLEDDELPLAAVNGMERSNRKPSAPRPPSYTSDDGVDYVIQAQPRPFTTRHDTEDPVRQ</sequence>
<feature type="compositionally biased region" description="Polar residues" evidence="1">
    <location>
        <begin position="1"/>
        <end position="40"/>
    </location>
</feature>
<evidence type="ECO:0000256" key="2">
    <source>
        <dbReference type="SAM" id="Phobius"/>
    </source>
</evidence>
<keyword evidence="2" id="KW-0472">Membrane</keyword>
<evidence type="ECO:0000313" key="3">
    <source>
        <dbReference type="EMBL" id="GIK04112.1"/>
    </source>
</evidence>
<dbReference type="AlphaFoldDB" id="A0A9P3C1W0"/>
<organism evidence="3 4">
    <name type="scientific">Aspergillus viridinutans</name>
    <dbReference type="NCBI Taxonomy" id="75553"/>
    <lineage>
        <taxon>Eukaryota</taxon>
        <taxon>Fungi</taxon>
        <taxon>Dikarya</taxon>
        <taxon>Ascomycota</taxon>
        <taxon>Pezizomycotina</taxon>
        <taxon>Eurotiomycetes</taxon>
        <taxon>Eurotiomycetidae</taxon>
        <taxon>Eurotiales</taxon>
        <taxon>Aspergillaceae</taxon>
        <taxon>Aspergillus</taxon>
        <taxon>Aspergillus subgen. Fumigati</taxon>
    </lineage>
</organism>
<evidence type="ECO:0000256" key="1">
    <source>
        <dbReference type="SAM" id="MobiDB-lite"/>
    </source>
</evidence>
<feature type="compositionally biased region" description="Basic and acidic residues" evidence="1">
    <location>
        <begin position="316"/>
        <end position="326"/>
    </location>
</feature>
<evidence type="ECO:0000313" key="4">
    <source>
        <dbReference type="Proteomes" id="UP000710440"/>
    </source>
</evidence>
<dbReference type="RefSeq" id="XP_043127298.1">
    <property type="nucleotide sequence ID" value="XM_043271363.1"/>
</dbReference>
<feature type="region of interest" description="Disordered" evidence="1">
    <location>
        <begin position="280"/>
        <end position="326"/>
    </location>
</feature>
<reference evidence="3 4" key="1">
    <citation type="submission" date="2021-02" db="EMBL/GenBank/DDBJ databases">
        <title>Pan-genome distribution and transcriptional activeness of fungal secondary metabolism genes in Aspergillus section Fumigati.</title>
        <authorList>
            <person name="Takahashi H."/>
            <person name="Umemura M."/>
            <person name="Ninomiya A."/>
            <person name="Kusuya Y."/>
            <person name="Urayama S."/>
            <person name="Shimizu M."/>
            <person name="Watanabe A."/>
            <person name="Kamei K."/>
            <person name="Yaguchi T."/>
            <person name="Hagiwara D."/>
        </authorList>
    </citation>
    <scope>NUCLEOTIDE SEQUENCE [LARGE SCALE GENOMIC DNA]</scope>
    <source>
        <strain evidence="3 4">IFM 47045</strain>
    </source>
</reference>
<comment type="caution">
    <text evidence="3">The sequence shown here is derived from an EMBL/GenBank/DDBJ whole genome shotgun (WGS) entry which is preliminary data.</text>
</comment>
<dbReference type="GeneID" id="66936169"/>
<keyword evidence="2" id="KW-1133">Transmembrane helix</keyword>
<feature type="region of interest" description="Disordered" evidence="1">
    <location>
        <begin position="1"/>
        <end position="127"/>
    </location>
</feature>
<dbReference type="EMBL" id="BOPL01000006">
    <property type="protein sequence ID" value="GIK04112.1"/>
    <property type="molecule type" value="Genomic_DNA"/>
</dbReference>
<keyword evidence="4" id="KW-1185">Reference proteome</keyword>
<feature type="transmembrane region" description="Helical" evidence="2">
    <location>
        <begin position="138"/>
        <end position="158"/>
    </location>
</feature>
<name>A0A9P3C1W0_ASPVI</name>